<dbReference type="Proteomes" id="UP000594638">
    <property type="component" value="Unassembled WGS sequence"/>
</dbReference>
<evidence type="ECO:0000256" key="5">
    <source>
        <dbReference type="ARBA" id="ARBA00022840"/>
    </source>
</evidence>
<reference evidence="7 8" key="1">
    <citation type="submission" date="2019-12" db="EMBL/GenBank/DDBJ databases">
        <authorList>
            <person name="Alioto T."/>
            <person name="Alioto T."/>
            <person name="Gomez Garrido J."/>
        </authorList>
    </citation>
    <scope>NUCLEOTIDE SEQUENCE [LARGE SCALE GENOMIC DNA]</scope>
</reference>
<dbReference type="GO" id="GO:0005524">
    <property type="term" value="F:ATP binding"/>
    <property type="evidence" value="ECO:0007669"/>
    <property type="project" value="UniProtKB-KW"/>
</dbReference>
<keyword evidence="1" id="KW-0723">Serine/threonine-protein kinase</keyword>
<gene>
    <name evidence="7" type="ORF">OLEA9_A074214</name>
</gene>
<keyword evidence="4 7" id="KW-0418">Kinase</keyword>
<dbReference type="Pfam" id="PF11883">
    <property type="entry name" value="DUF3403"/>
    <property type="match status" value="1"/>
</dbReference>
<comment type="caution">
    <text evidence="7">The sequence shown here is derived from an EMBL/GenBank/DDBJ whole genome shotgun (WGS) entry which is preliminary data.</text>
</comment>
<keyword evidence="8" id="KW-1185">Reference proteome</keyword>
<dbReference type="Gene3D" id="1.10.510.10">
    <property type="entry name" value="Transferase(Phosphotransferase) domain 1"/>
    <property type="match status" value="1"/>
</dbReference>
<dbReference type="AlphaFoldDB" id="A0A8S0QGR3"/>
<evidence type="ECO:0000313" key="8">
    <source>
        <dbReference type="Proteomes" id="UP000594638"/>
    </source>
</evidence>
<keyword evidence="3" id="KW-0547">Nucleotide-binding</keyword>
<proteinExistence type="predicted"/>
<evidence type="ECO:0000256" key="1">
    <source>
        <dbReference type="ARBA" id="ARBA00022527"/>
    </source>
</evidence>
<organism evidence="7 8">
    <name type="scientific">Olea europaea subsp. europaea</name>
    <dbReference type="NCBI Taxonomy" id="158383"/>
    <lineage>
        <taxon>Eukaryota</taxon>
        <taxon>Viridiplantae</taxon>
        <taxon>Streptophyta</taxon>
        <taxon>Embryophyta</taxon>
        <taxon>Tracheophyta</taxon>
        <taxon>Spermatophyta</taxon>
        <taxon>Magnoliopsida</taxon>
        <taxon>eudicotyledons</taxon>
        <taxon>Gunneridae</taxon>
        <taxon>Pentapetalae</taxon>
        <taxon>asterids</taxon>
        <taxon>lamiids</taxon>
        <taxon>Lamiales</taxon>
        <taxon>Oleaceae</taxon>
        <taxon>Oleeae</taxon>
        <taxon>Olea</taxon>
    </lineage>
</organism>
<dbReference type="GO" id="GO:0004674">
    <property type="term" value="F:protein serine/threonine kinase activity"/>
    <property type="evidence" value="ECO:0007669"/>
    <property type="project" value="UniProtKB-KW"/>
</dbReference>
<name>A0A8S0QGR3_OLEEU</name>
<sequence>MSPEYAVDGHFSVKSDVFSFGVLILEIISGQKNRGFFHQDHHHNLIGHAWILHNEGRSLELMDSHLIKSCCLSEVLRSMHVALLCVQRNPKDRPSMSYVVHMLASEGALPKPKQPGFFTERNLFHETKTSSKKPTLSSCNELSFTVMEGR</sequence>
<protein>
    <submittedName>
        <fullName evidence="7">Serine threonine kinase</fullName>
    </submittedName>
</protein>
<dbReference type="OrthoDB" id="4062651at2759"/>
<keyword evidence="5" id="KW-0067">ATP-binding</keyword>
<evidence type="ECO:0000256" key="4">
    <source>
        <dbReference type="ARBA" id="ARBA00022777"/>
    </source>
</evidence>
<dbReference type="GO" id="GO:0005886">
    <property type="term" value="C:plasma membrane"/>
    <property type="evidence" value="ECO:0007669"/>
    <property type="project" value="TreeGrafter"/>
</dbReference>
<dbReference type="PROSITE" id="PS50011">
    <property type="entry name" value="PROTEIN_KINASE_DOM"/>
    <property type="match status" value="1"/>
</dbReference>
<dbReference type="Gramene" id="OE9A074214T1">
    <property type="protein sequence ID" value="OE9A074214C1"/>
    <property type="gene ID" value="OE9A074214"/>
</dbReference>
<evidence type="ECO:0000256" key="2">
    <source>
        <dbReference type="ARBA" id="ARBA00022679"/>
    </source>
</evidence>
<feature type="domain" description="Protein kinase" evidence="6">
    <location>
        <begin position="1"/>
        <end position="104"/>
    </location>
</feature>
<dbReference type="InterPro" id="IPR011009">
    <property type="entry name" value="Kinase-like_dom_sf"/>
</dbReference>
<dbReference type="EMBL" id="CACTIH010001825">
    <property type="protein sequence ID" value="CAA2964588.1"/>
    <property type="molecule type" value="Genomic_DNA"/>
</dbReference>
<evidence type="ECO:0000313" key="7">
    <source>
        <dbReference type="EMBL" id="CAA2964588.1"/>
    </source>
</evidence>
<dbReference type="Pfam" id="PF07714">
    <property type="entry name" value="PK_Tyr_Ser-Thr"/>
    <property type="match status" value="1"/>
</dbReference>
<dbReference type="SUPFAM" id="SSF56112">
    <property type="entry name" value="Protein kinase-like (PK-like)"/>
    <property type="match status" value="1"/>
</dbReference>
<accession>A0A8S0QGR3</accession>
<dbReference type="PANTHER" id="PTHR27002">
    <property type="entry name" value="RECEPTOR-LIKE SERINE/THREONINE-PROTEIN KINASE SD1-8"/>
    <property type="match status" value="1"/>
</dbReference>
<dbReference type="InterPro" id="IPR021820">
    <property type="entry name" value="S-locus_recpt_kinase_C"/>
</dbReference>
<evidence type="ECO:0000256" key="3">
    <source>
        <dbReference type="ARBA" id="ARBA00022741"/>
    </source>
</evidence>
<dbReference type="InterPro" id="IPR001245">
    <property type="entry name" value="Ser-Thr/Tyr_kinase_cat_dom"/>
</dbReference>
<dbReference type="InterPro" id="IPR000719">
    <property type="entry name" value="Prot_kinase_dom"/>
</dbReference>
<evidence type="ECO:0000259" key="6">
    <source>
        <dbReference type="PROSITE" id="PS50011"/>
    </source>
</evidence>
<keyword evidence="2" id="KW-0808">Transferase</keyword>
<dbReference type="PANTHER" id="PTHR27002:SF851">
    <property type="entry name" value="G-TYPE LECTIN S-RECEPTOR-LIKE SERINE_THREONINE-PROTEIN KINASE SD1-1"/>
    <property type="match status" value="1"/>
</dbReference>